<protein>
    <recommendedName>
        <fullName evidence="8">Molybdenum cofactor guanylyltransferase</fullName>
        <shortName evidence="8">MoCo guanylyltransferase</shortName>
        <ecNumber evidence="8">2.7.7.77</ecNumber>
    </recommendedName>
    <alternativeName>
        <fullName evidence="8">GTP:molybdopterin guanylyltransferase</fullName>
    </alternativeName>
    <alternativeName>
        <fullName evidence="8">Mo-MPT guanylyltransferase</fullName>
    </alternativeName>
    <alternativeName>
        <fullName evidence="8">Molybdopterin guanylyltransferase</fullName>
    </alternativeName>
    <alternativeName>
        <fullName evidence="8">Molybdopterin-guanine dinucleotide synthase</fullName>
        <shortName evidence="8">MGD synthase</shortName>
    </alternativeName>
</protein>
<dbReference type="PANTHER" id="PTHR19136">
    <property type="entry name" value="MOLYBDENUM COFACTOR GUANYLYLTRANSFERASE"/>
    <property type="match status" value="1"/>
</dbReference>
<feature type="binding site" evidence="8">
    <location>
        <position position="111"/>
    </location>
    <ligand>
        <name>GTP</name>
        <dbReference type="ChEBI" id="CHEBI:37565"/>
    </ligand>
</feature>
<comment type="subcellular location">
    <subcellularLocation>
        <location evidence="8">Cytoplasm</location>
    </subcellularLocation>
</comment>
<dbReference type="PANTHER" id="PTHR19136:SF81">
    <property type="entry name" value="MOLYBDENUM COFACTOR GUANYLYLTRANSFERASE"/>
    <property type="match status" value="1"/>
</dbReference>
<dbReference type="HAMAP" id="MF_00316">
    <property type="entry name" value="MobA"/>
    <property type="match status" value="1"/>
</dbReference>
<evidence type="ECO:0000313" key="11">
    <source>
        <dbReference type="Proteomes" id="UP000317617"/>
    </source>
</evidence>
<keyword evidence="5 8" id="KW-0460">Magnesium</keyword>
<name>A0A4Y3TQT1_9PROT</name>
<dbReference type="Gene3D" id="3.90.550.10">
    <property type="entry name" value="Spore Coat Polysaccharide Biosynthesis Protein SpsA, Chain A"/>
    <property type="match status" value="1"/>
</dbReference>
<dbReference type="GO" id="GO:0005525">
    <property type="term" value="F:GTP binding"/>
    <property type="evidence" value="ECO:0007669"/>
    <property type="project" value="UniProtKB-UniRule"/>
</dbReference>
<keyword evidence="4 8" id="KW-0547">Nucleotide-binding</keyword>
<evidence type="ECO:0000256" key="4">
    <source>
        <dbReference type="ARBA" id="ARBA00022741"/>
    </source>
</evidence>
<organism evidence="10 11">
    <name type="scientific">Acetobacter orleanensis</name>
    <dbReference type="NCBI Taxonomy" id="104099"/>
    <lineage>
        <taxon>Bacteria</taxon>
        <taxon>Pseudomonadati</taxon>
        <taxon>Pseudomonadota</taxon>
        <taxon>Alphaproteobacteria</taxon>
        <taxon>Acetobacterales</taxon>
        <taxon>Acetobacteraceae</taxon>
        <taxon>Acetobacter</taxon>
    </lineage>
</organism>
<comment type="cofactor">
    <cofactor evidence="8">
        <name>Mg(2+)</name>
        <dbReference type="ChEBI" id="CHEBI:18420"/>
    </cofactor>
</comment>
<accession>A0A4Y3TQT1</accession>
<dbReference type="EC" id="2.7.7.77" evidence="8"/>
<comment type="subunit">
    <text evidence="8">Monomer.</text>
</comment>
<sequence length="211" mass="22797">MFGRMSAHLSSPRIAALVLAGGTGSRMGGCDKTLLPLSRTLTVLDYVLYALRPHCAALAISANGDASRFAPWNLPVLSDMESDTGPLAGILEGLRWAEAQNCSVLITVPGDTPFIPADLPQRLLPAPAVAVSANRHHHLVASWPTSCRSALEAWLSQPECKDKRRIRAFAATLGMRSIVFPDQSPDLFFNINTPDEYAYARTLAYEGLTHA</sequence>
<comment type="function">
    <text evidence="8">Transfers a GMP moiety from GTP to Mo-molybdopterin (Mo-MPT) cofactor (Moco or molybdenum cofactor) to form Mo-molybdopterin guanine dinucleotide (Mo-MGD) cofactor.</text>
</comment>
<keyword evidence="3 8" id="KW-0479">Metal-binding</keyword>
<dbReference type="AlphaFoldDB" id="A0A4Y3TQT1"/>
<keyword evidence="10" id="KW-0548">Nucleotidyltransferase</keyword>
<evidence type="ECO:0000256" key="7">
    <source>
        <dbReference type="ARBA" id="ARBA00023150"/>
    </source>
</evidence>
<keyword evidence="6 8" id="KW-0342">GTP-binding</keyword>
<dbReference type="InterPro" id="IPR013482">
    <property type="entry name" value="Molybde_CF_guanTrfase"/>
</dbReference>
<comment type="caution">
    <text evidence="10">The sequence shown here is derived from an EMBL/GenBank/DDBJ whole genome shotgun (WGS) entry which is preliminary data.</text>
</comment>
<dbReference type="InterPro" id="IPR029044">
    <property type="entry name" value="Nucleotide-diphossugar_trans"/>
</dbReference>
<dbReference type="InterPro" id="IPR025877">
    <property type="entry name" value="MobA-like_NTP_Trfase"/>
</dbReference>
<feature type="binding site" evidence="8">
    <location>
        <position position="79"/>
    </location>
    <ligand>
        <name>GTP</name>
        <dbReference type="ChEBI" id="CHEBI:37565"/>
    </ligand>
</feature>
<dbReference type="GO" id="GO:0061603">
    <property type="term" value="F:molybdenum cofactor guanylyltransferase activity"/>
    <property type="evidence" value="ECO:0007669"/>
    <property type="project" value="UniProtKB-EC"/>
</dbReference>
<dbReference type="CDD" id="cd02503">
    <property type="entry name" value="MobA"/>
    <property type="match status" value="1"/>
</dbReference>
<evidence type="ECO:0000256" key="5">
    <source>
        <dbReference type="ARBA" id="ARBA00022842"/>
    </source>
</evidence>
<proteinExistence type="inferred from homology"/>
<dbReference type="Proteomes" id="UP000317617">
    <property type="component" value="Unassembled WGS sequence"/>
</dbReference>
<keyword evidence="11" id="KW-1185">Reference proteome</keyword>
<keyword evidence="7 8" id="KW-0501">Molybdenum cofactor biosynthesis</keyword>
<feature type="binding site" evidence="8">
    <location>
        <begin position="19"/>
        <end position="21"/>
    </location>
    <ligand>
        <name>GTP</name>
        <dbReference type="ChEBI" id="CHEBI:37565"/>
    </ligand>
</feature>
<comment type="catalytic activity">
    <reaction evidence="8">
        <text>Mo-molybdopterin + GTP + H(+) = Mo-molybdopterin guanine dinucleotide + diphosphate</text>
        <dbReference type="Rhea" id="RHEA:34243"/>
        <dbReference type="ChEBI" id="CHEBI:15378"/>
        <dbReference type="ChEBI" id="CHEBI:33019"/>
        <dbReference type="ChEBI" id="CHEBI:37565"/>
        <dbReference type="ChEBI" id="CHEBI:71302"/>
        <dbReference type="ChEBI" id="CHEBI:71310"/>
        <dbReference type="EC" id="2.7.7.77"/>
    </reaction>
</comment>
<feature type="binding site" evidence="8">
    <location>
        <position position="32"/>
    </location>
    <ligand>
        <name>GTP</name>
        <dbReference type="ChEBI" id="CHEBI:37565"/>
    </ligand>
</feature>
<dbReference type="GO" id="GO:0046872">
    <property type="term" value="F:metal ion binding"/>
    <property type="evidence" value="ECO:0007669"/>
    <property type="project" value="UniProtKB-KW"/>
</dbReference>
<comment type="caution">
    <text evidence="8">Lacks conserved residue(s) required for the propagation of feature annotation.</text>
</comment>
<dbReference type="Pfam" id="PF12804">
    <property type="entry name" value="NTP_transf_3"/>
    <property type="match status" value="1"/>
</dbReference>
<comment type="domain">
    <text evidence="8">The N-terminal domain determines nucleotide recognition and specific binding, while the C-terminal domain determines the specific binding to the target protein.</text>
</comment>
<evidence type="ECO:0000259" key="9">
    <source>
        <dbReference type="Pfam" id="PF12804"/>
    </source>
</evidence>
<evidence type="ECO:0000313" key="10">
    <source>
        <dbReference type="EMBL" id="GEB83145.1"/>
    </source>
</evidence>
<feature type="domain" description="MobA-like NTP transferase" evidence="9">
    <location>
        <begin position="16"/>
        <end position="158"/>
    </location>
</feature>
<evidence type="ECO:0000256" key="2">
    <source>
        <dbReference type="ARBA" id="ARBA00022679"/>
    </source>
</evidence>
<dbReference type="GO" id="GO:0005737">
    <property type="term" value="C:cytoplasm"/>
    <property type="evidence" value="ECO:0007669"/>
    <property type="project" value="UniProtKB-SubCell"/>
</dbReference>
<keyword evidence="2 8" id="KW-0808">Transferase</keyword>
<dbReference type="GO" id="GO:1902758">
    <property type="term" value="P:bis(molybdopterin guanine dinucleotide)molybdenum biosynthetic process"/>
    <property type="evidence" value="ECO:0007669"/>
    <property type="project" value="TreeGrafter"/>
</dbReference>
<dbReference type="SUPFAM" id="SSF53448">
    <property type="entry name" value="Nucleotide-diphospho-sugar transferases"/>
    <property type="match status" value="1"/>
</dbReference>
<gene>
    <name evidence="8 10" type="primary">mobA</name>
    <name evidence="10" type="ORF">AOR01nite_16220</name>
</gene>
<reference evidence="10 11" key="1">
    <citation type="submission" date="2019-06" db="EMBL/GenBank/DDBJ databases">
        <title>Whole genome shotgun sequence of Acetobacter orleanensis NBRC 13752.</title>
        <authorList>
            <person name="Hosoyama A."/>
            <person name="Uohara A."/>
            <person name="Ohji S."/>
            <person name="Ichikawa N."/>
        </authorList>
    </citation>
    <scope>NUCLEOTIDE SEQUENCE [LARGE SCALE GENOMIC DNA]</scope>
    <source>
        <strain evidence="10 11">NBRC 13752</strain>
    </source>
</reference>
<comment type="similarity">
    <text evidence="8">Belongs to the MobA family.</text>
</comment>
<feature type="binding site" evidence="8">
    <location>
        <position position="111"/>
    </location>
    <ligand>
        <name>Mg(2+)</name>
        <dbReference type="ChEBI" id="CHEBI:18420"/>
    </ligand>
</feature>
<evidence type="ECO:0000256" key="6">
    <source>
        <dbReference type="ARBA" id="ARBA00023134"/>
    </source>
</evidence>
<evidence type="ECO:0000256" key="3">
    <source>
        <dbReference type="ARBA" id="ARBA00022723"/>
    </source>
</evidence>
<keyword evidence="1 8" id="KW-0963">Cytoplasm</keyword>
<evidence type="ECO:0000256" key="8">
    <source>
        <dbReference type="HAMAP-Rule" id="MF_00316"/>
    </source>
</evidence>
<evidence type="ECO:0000256" key="1">
    <source>
        <dbReference type="ARBA" id="ARBA00022490"/>
    </source>
</evidence>
<dbReference type="STRING" id="104099.AD949_05655"/>
<dbReference type="EMBL" id="BJMU01000007">
    <property type="protein sequence ID" value="GEB83145.1"/>
    <property type="molecule type" value="Genomic_DNA"/>
</dbReference>